<proteinExistence type="predicted"/>
<organism evidence="2 3">
    <name type="scientific">Shewanella hanedai</name>
    <name type="common">Alteromonas hanedai</name>
    <dbReference type="NCBI Taxonomy" id="25"/>
    <lineage>
        <taxon>Bacteria</taxon>
        <taxon>Pseudomonadati</taxon>
        <taxon>Pseudomonadota</taxon>
        <taxon>Gammaproteobacteria</taxon>
        <taxon>Alteromonadales</taxon>
        <taxon>Shewanellaceae</taxon>
        <taxon>Shewanella</taxon>
    </lineage>
</organism>
<dbReference type="OrthoDB" id="273564at2"/>
<dbReference type="EMBL" id="VKGK01000013">
    <property type="protein sequence ID" value="TRY14099.1"/>
    <property type="molecule type" value="Genomic_DNA"/>
</dbReference>
<protein>
    <submittedName>
        <fullName evidence="2">FHA domain-containing protein</fullName>
    </submittedName>
</protein>
<dbReference type="InterPro" id="IPR008984">
    <property type="entry name" value="SMAD_FHA_dom_sf"/>
</dbReference>
<dbReference type="SUPFAM" id="SSF49879">
    <property type="entry name" value="SMAD/FHA domain"/>
    <property type="match status" value="1"/>
</dbReference>
<dbReference type="InterPro" id="IPR000253">
    <property type="entry name" value="FHA_dom"/>
</dbReference>
<sequence>MAYIIDPISKSKIYLYAHHSFGRLAYSVNTLISQSDISKIHAIIEWNNGIWSIRDISTNGCWLNKIKIFSNKRYPLKAGDSINFASPDNPEYRLENLDAPADLLIPCPTTDQDSQHLDHAITLEEYNLLPQENPELALFRDGKMETWKVASIDSETDDGSILEEGGIIEFRQQKWQLHLSHLEPLTQALQATQLTLEDITFDFYLSLDEEVSQLKVHTPESILDLHVRSHHYLTLNLARYRSLSAEQGLDESEQGWVYAEQLVKDLGIEIRHLNIQIHRARKQFSDSIKVNDAEYIIQRQAGKIRFGSTNFNIYKGHKLECGLHQTNKMSSVDTQVQYETKLQ</sequence>
<keyword evidence="3" id="KW-1185">Reference proteome</keyword>
<evidence type="ECO:0000259" key="1">
    <source>
        <dbReference type="PROSITE" id="PS50006"/>
    </source>
</evidence>
<accession>A0A553JNR6</accession>
<dbReference type="Gene3D" id="2.60.200.20">
    <property type="match status" value="1"/>
</dbReference>
<dbReference type="CDD" id="cd00060">
    <property type="entry name" value="FHA"/>
    <property type="match status" value="1"/>
</dbReference>
<evidence type="ECO:0000313" key="2">
    <source>
        <dbReference type="EMBL" id="TRY14099.1"/>
    </source>
</evidence>
<comment type="caution">
    <text evidence="2">The sequence shown here is derived from an EMBL/GenBank/DDBJ whole genome shotgun (WGS) entry which is preliminary data.</text>
</comment>
<dbReference type="Pfam" id="PF00498">
    <property type="entry name" value="FHA"/>
    <property type="match status" value="1"/>
</dbReference>
<reference evidence="3" key="1">
    <citation type="submission" date="2019-07" db="EMBL/GenBank/DDBJ databases">
        <title>Shewanella sp. YLB-08 draft genomic sequence.</title>
        <authorList>
            <person name="Yu L."/>
        </authorList>
    </citation>
    <scope>NUCLEOTIDE SEQUENCE [LARGE SCALE GENOMIC DNA]</scope>
    <source>
        <strain evidence="3">JCM 20706</strain>
    </source>
</reference>
<dbReference type="SMART" id="SM00240">
    <property type="entry name" value="FHA"/>
    <property type="match status" value="1"/>
</dbReference>
<evidence type="ECO:0000313" key="3">
    <source>
        <dbReference type="Proteomes" id="UP000318126"/>
    </source>
</evidence>
<name>A0A553JNR6_SHEHA</name>
<dbReference type="PROSITE" id="PS50006">
    <property type="entry name" value="FHA_DOMAIN"/>
    <property type="match status" value="1"/>
</dbReference>
<dbReference type="Proteomes" id="UP000318126">
    <property type="component" value="Unassembled WGS sequence"/>
</dbReference>
<feature type="domain" description="FHA" evidence="1">
    <location>
        <begin position="19"/>
        <end position="68"/>
    </location>
</feature>
<gene>
    <name evidence="2" type="ORF">FN961_12245</name>
</gene>
<dbReference type="AlphaFoldDB" id="A0A553JNR6"/>
<dbReference type="RefSeq" id="WP_144040463.1">
    <property type="nucleotide sequence ID" value="NZ_BMPL01000013.1"/>
</dbReference>